<feature type="domain" description="PhnB-like" evidence="1">
    <location>
        <begin position="5"/>
        <end position="135"/>
    </location>
</feature>
<dbReference type="Proteomes" id="UP001158066">
    <property type="component" value="Unassembled WGS sequence"/>
</dbReference>
<comment type="caution">
    <text evidence="2">The sequence shown here is derived from an EMBL/GenBank/DDBJ whole genome shotgun (WGS) entry which is preliminary data.</text>
</comment>
<sequence>MALSVYLNFDGNCREVVEFYADVFNTQMQDVMTFGQMPPEEGITIPEEAKNLVLHTQLNINGTLVMFSDCLPGMGAPLKMGNNVSLTVVSEDITEIQRLYDRLKEGGSVEMELQETFWSKAYASITDRFGIPWQLDLDSGETGQ</sequence>
<dbReference type="InterPro" id="IPR029068">
    <property type="entry name" value="Glyas_Bleomycin-R_OHBP_Dase"/>
</dbReference>
<dbReference type="Gene3D" id="3.10.180.10">
    <property type="entry name" value="2,3-Dihydroxybiphenyl 1,2-Dioxygenase, domain 1"/>
    <property type="match status" value="1"/>
</dbReference>
<dbReference type="InterPro" id="IPR028973">
    <property type="entry name" value="PhnB-like"/>
</dbReference>
<keyword evidence="3" id="KW-1185">Reference proteome</keyword>
<organism evidence="2 3">
    <name type="scientific">Anoxynatronum buryatiense</name>
    <dbReference type="NCBI Taxonomy" id="489973"/>
    <lineage>
        <taxon>Bacteria</taxon>
        <taxon>Bacillati</taxon>
        <taxon>Bacillota</taxon>
        <taxon>Clostridia</taxon>
        <taxon>Eubacteriales</taxon>
        <taxon>Clostridiaceae</taxon>
        <taxon>Anoxynatronum</taxon>
    </lineage>
</organism>
<dbReference type="CDD" id="cd06588">
    <property type="entry name" value="PhnB_like"/>
    <property type="match status" value="1"/>
</dbReference>
<reference evidence="2" key="1">
    <citation type="submission" date="2017-05" db="EMBL/GenBank/DDBJ databases">
        <authorList>
            <person name="Varghese N."/>
            <person name="Submissions S."/>
        </authorList>
    </citation>
    <scope>NUCLEOTIDE SEQUENCE</scope>
    <source>
        <strain evidence="2">Su22</strain>
    </source>
</reference>
<name>A0AA46AJJ0_9CLOT</name>
<evidence type="ECO:0000313" key="2">
    <source>
        <dbReference type="EMBL" id="SMP61695.1"/>
    </source>
</evidence>
<proteinExistence type="predicted"/>
<gene>
    <name evidence="2" type="ORF">SAMN06296020_10987</name>
</gene>
<dbReference type="Pfam" id="PF06983">
    <property type="entry name" value="3-dmu-9_3-mt"/>
    <property type="match status" value="1"/>
</dbReference>
<protein>
    <submittedName>
        <fullName evidence="2">PhnB protein</fullName>
    </submittedName>
</protein>
<dbReference type="RefSeq" id="WP_283409741.1">
    <property type="nucleotide sequence ID" value="NZ_FXUF01000009.1"/>
</dbReference>
<dbReference type="AlphaFoldDB" id="A0AA46AJJ0"/>
<dbReference type="SUPFAM" id="SSF54593">
    <property type="entry name" value="Glyoxalase/Bleomycin resistance protein/Dihydroxybiphenyl dioxygenase"/>
    <property type="match status" value="1"/>
</dbReference>
<evidence type="ECO:0000259" key="1">
    <source>
        <dbReference type="Pfam" id="PF06983"/>
    </source>
</evidence>
<dbReference type="PANTHER" id="PTHR33990">
    <property type="entry name" value="PROTEIN YJDN-RELATED"/>
    <property type="match status" value="1"/>
</dbReference>
<accession>A0AA46AJJ0</accession>
<dbReference type="PANTHER" id="PTHR33990:SF1">
    <property type="entry name" value="PROTEIN YJDN"/>
    <property type="match status" value="1"/>
</dbReference>
<evidence type="ECO:0000313" key="3">
    <source>
        <dbReference type="Proteomes" id="UP001158066"/>
    </source>
</evidence>
<dbReference type="EMBL" id="FXUF01000009">
    <property type="protein sequence ID" value="SMP61695.1"/>
    <property type="molecule type" value="Genomic_DNA"/>
</dbReference>